<keyword evidence="3 7" id="KW-0808">Transferase</keyword>
<proteinExistence type="inferred from homology"/>
<feature type="region of interest" description="Disordered" evidence="8">
    <location>
        <begin position="369"/>
        <end position="401"/>
    </location>
</feature>
<dbReference type="Gene3D" id="2.60.200.40">
    <property type="match status" value="1"/>
</dbReference>
<dbReference type="CDD" id="cd20802">
    <property type="entry name" value="C1_DGK_typeIV_rpt1"/>
    <property type="match status" value="1"/>
</dbReference>
<feature type="region of interest" description="Disordered" evidence="8">
    <location>
        <begin position="174"/>
        <end position="195"/>
    </location>
</feature>
<comment type="similarity">
    <text evidence="2 7">Belongs to the eukaryotic diacylglycerol kinase family.</text>
</comment>
<feature type="region of interest" description="Disordered" evidence="8">
    <location>
        <begin position="967"/>
        <end position="993"/>
    </location>
</feature>
<dbReference type="SUPFAM" id="SSF111331">
    <property type="entry name" value="NAD kinase/diacylglycerol kinase-like"/>
    <property type="match status" value="1"/>
</dbReference>
<feature type="compositionally biased region" description="Basic and acidic residues" evidence="8">
    <location>
        <begin position="11"/>
        <end position="21"/>
    </location>
</feature>
<feature type="region of interest" description="Disordered" evidence="8">
    <location>
        <begin position="1463"/>
        <end position="1517"/>
    </location>
</feature>
<keyword evidence="11" id="KW-1185">Reference proteome</keyword>
<dbReference type="InterPro" id="IPR056383">
    <property type="entry name" value="DGKI-like_dom"/>
</dbReference>
<evidence type="ECO:0000256" key="7">
    <source>
        <dbReference type="RuleBase" id="RU361128"/>
    </source>
</evidence>
<comment type="catalytic activity">
    <reaction evidence="1 7">
        <text>a 1,2-diacyl-sn-glycerol + ATP = a 1,2-diacyl-sn-glycero-3-phosphate + ADP + H(+)</text>
        <dbReference type="Rhea" id="RHEA:10272"/>
        <dbReference type="ChEBI" id="CHEBI:15378"/>
        <dbReference type="ChEBI" id="CHEBI:17815"/>
        <dbReference type="ChEBI" id="CHEBI:30616"/>
        <dbReference type="ChEBI" id="CHEBI:58608"/>
        <dbReference type="ChEBI" id="CHEBI:456216"/>
        <dbReference type="EC" id="2.7.1.107"/>
    </reaction>
</comment>
<dbReference type="PROSITE" id="PS50146">
    <property type="entry name" value="DAGK"/>
    <property type="match status" value="1"/>
</dbReference>
<feature type="compositionally biased region" description="Basic and acidic residues" evidence="8">
    <location>
        <begin position="488"/>
        <end position="503"/>
    </location>
</feature>
<dbReference type="InterPro" id="IPR016064">
    <property type="entry name" value="NAD/diacylglycerol_kinase_sf"/>
</dbReference>
<keyword evidence="5 7" id="KW-0418">Kinase</keyword>
<evidence type="ECO:0000256" key="4">
    <source>
        <dbReference type="ARBA" id="ARBA00022741"/>
    </source>
</evidence>
<feature type="compositionally biased region" description="Polar residues" evidence="8">
    <location>
        <begin position="115"/>
        <end position="127"/>
    </location>
</feature>
<evidence type="ECO:0000256" key="3">
    <source>
        <dbReference type="ARBA" id="ARBA00022679"/>
    </source>
</evidence>
<dbReference type="SMART" id="SM00046">
    <property type="entry name" value="DAGKc"/>
    <property type="match status" value="1"/>
</dbReference>
<dbReference type="FunFam" id="2.60.200.40:FF:000002">
    <property type="entry name" value="Diacylglycerol kinase"/>
    <property type="match status" value="1"/>
</dbReference>
<dbReference type="InterPro" id="IPR000756">
    <property type="entry name" value="Diacylglycerol_kin_accessory"/>
</dbReference>
<feature type="region of interest" description="Disordered" evidence="8">
    <location>
        <begin position="721"/>
        <end position="743"/>
    </location>
</feature>
<feature type="compositionally biased region" description="Polar residues" evidence="8">
    <location>
        <begin position="572"/>
        <end position="583"/>
    </location>
</feature>
<evidence type="ECO:0000313" key="10">
    <source>
        <dbReference type="EMBL" id="KAL3101100.1"/>
    </source>
</evidence>
<sequence length="2045" mass="220105">MLQSLARFSRKGAERSNSTKERTKKCGSMDKKCTMTADIPSLASSSLGTVSGGETAALPPKASGTTPKCSNKTPKADEKQQTADGAAAAEENANGNGGRSAKKGGQKPTKCGAKSNANSRRCQRQSSIIEDVVMDDFDEIADQFGPSTSSPMHSRTATPNLCFEQNGFRPDSALCSSAHSSATSPVDSNSTNSRRSFHVRLPDAMANLRKSGAHLMRNLRRSSIAAVMRAIGTTTPSPVNHSDDQNNGQHHDDNASFSGDNRQPNGLVGGGNPPFYGSAIEFGGRHNDCSAGAMPLRCRTLTGACHSRRAMRFESVPVSTDESRRSTMACNSTTDGTEQQCQKRSGWHGSAARRAMRKRISAARLAMRKISRVSTHSAGTVASRASTSSTHSSPKTPLSVHGYCGGNTPDWMWANSTEHPLKNYQKNNNQKMLKTDMENNENGNGNGLGETEQKQQQMNREGKGQTEEEEEEEGQKEEQKKKGKKAKGNWENEKGGKKEEENNKNSNSRRRHSSKRTRKRSKTTPTAEGGGGGRKAAQNERDKRRLLGPSLSWDPQQCEQQQRKLSRPRSPLFTTDGTGGTQCATAADLRGRIHSDGSAERLAHTNKKLSIFLTAKIMPTKGGHSEKKPKGKRRKKSGGLPKGANGTAEKIGLELNCLHCVLQAEYHASTLRTEIECAVKQLAIRLNSSDSGKKCADSGDGMALPATARRRAFTATTVRVEVETERQHHQQEHDQQQQLRRNIGTPDIVISSYNSAEETPPTESADEGFWTTSSATGGKGTAEKPPRRHPPQQKRREDNGTGEGCGKLGRPLSSIEFDKDLSSIDINFSTVNTNVHCASVSGAVVWSPMDTLKPPGGPPFGGGGGSTSGSNSLLLYCSNSSSSSASAAPSPARSLVGTAMPLEFAISAAAIIGSGGDLNAPPRSNSVDLSLLRRDIERWSVGAGAGGSNLSMAESTTDLEMVELINGKTGVSTPGGDSTRTIRSRSYDPSSSPDFILRRPSRIEHLSEIFRRALAKSPVVKRAAAIQEQEQKRVSKHRTSRYWLDEQLSPSEHIWLPSSASSASSSAVDTECYLGEKDCQKMGDKRRCSGCHIVAHTACFPLLAKMNLSCKMTFRDCAQSANANAKSPSSMAARKQRHSKSEQNNGNELVSNNSTTTTTITACSNNNKHHWVHRWRLEGRCSHCGKSFQQKMFREKEVIAITCSWCKRSYHNKRHCFSLARFDDRCDRGVLRELILPPGWLLRLSAPRRRSANPSTGSRMLAYADAAAQKRSRRRSKYRAFVVKPPPASRCSSAQAHGVANAYSRWATAAQLQPLPIQPLLVFVNPKSGGNKGAKALNTLCWLLNPRQVFDVNVMRGPKYGLDMFRKIHSSMRILVCGGDGTVGWVLSTLDQLGWPAYPPIALLPLGTGNDLSRAMGWGGTFSSDEPLAEVLAAIQTETSITHLDRWRIDVCPLAAATTAAGANNGTTEQQQQQTTTALGSSGNKSDDNCSNGSDVKTEQHQQQQQTNGGATTTNATGASLTANLPLLSPPTVDGGGGVLQAVQPAQTVAAASATTAASSADEAAAVGANGEAADAVQNQLPLSVMNNYFSIGADAHVALQFHQSRSANPQMLNSRFKNRIAYGGLGTIDLFKRTWKDLSEYINVECDGVDITAKIREFKFHCILFHNISFYAGGTVPWGAGDGVQENCGEVFSRPSPCDGKIEVLGFTTATLAALQMGGKGERIAQCSKVRIETSKPIPMQVDGEPCLLGPSLIHLSFHNKVPMLRREKFARPPGSVPCNNIVSMGQNRRKSSQNSSANSSVAGGAVGGCGTATTVPTTAIANGTVLTGHHATSRASVSPEGPLFAAAFASSCAAVGGMGATASPPSSTMLLDVPVVVVGRHDYDTYRDSVERLKDTGFELGLLNVEAETELVQLRPHIQQMMCEHQILPYDPGPDWRFLDYVSNAEEGTFRVSRHQEQSRTVADVCTLEAEEGTSSRAGIFILDDAFPSMSARAAAIGGHELVFTPAKMSVVPTVADRRTMIRRRISETLRIVLANDAPETHL</sequence>
<dbReference type="CDD" id="cd20855">
    <property type="entry name" value="C1_DGK_typeIV_rpt2"/>
    <property type="match status" value="1"/>
</dbReference>
<protein>
    <recommendedName>
        <fullName evidence="7">Diacylglycerol kinase</fullName>
        <shortName evidence="7">DAG kinase</shortName>
        <ecNumber evidence="7">2.7.1.107</ecNumber>
    </recommendedName>
</protein>
<feature type="compositionally biased region" description="Polar residues" evidence="8">
    <location>
        <begin position="1478"/>
        <end position="1495"/>
    </location>
</feature>
<evidence type="ECO:0000256" key="1">
    <source>
        <dbReference type="ARBA" id="ARBA00001383"/>
    </source>
</evidence>
<feature type="compositionally biased region" description="Basic and acidic residues" evidence="8">
    <location>
        <begin position="241"/>
        <end position="254"/>
    </location>
</feature>
<feature type="region of interest" description="Disordered" evidence="8">
    <location>
        <begin position="755"/>
        <end position="812"/>
    </location>
</feature>
<dbReference type="Pfam" id="PF00609">
    <property type="entry name" value="DAGK_acc"/>
    <property type="match status" value="1"/>
</dbReference>
<name>A0ABD2KDT8_HETSC</name>
<comment type="caution">
    <text evidence="10">The sequence shown here is derived from an EMBL/GenBank/DDBJ whole genome shotgun (WGS) entry which is preliminary data.</text>
</comment>
<feature type="compositionally biased region" description="Low complexity" evidence="8">
    <location>
        <begin position="85"/>
        <end position="94"/>
    </location>
</feature>
<feature type="compositionally biased region" description="Low complexity" evidence="8">
    <location>
        <begin position="1502"/>
        <end position="1517"/>
    </location>
</feature>
<feature type="compositionally biased region" description="Low complexity" evidence="8">
    <location>
        <begin position="377"/>
        <end position="393"/>
    </location>
</feature>
<evidence type="ECO:0000256" key="6">
    <source>
        <dbReference type="ARBA" id="ARBA00022840"/>
    </source>
</evidence>
<feature type="region of interest" description="Disordered" evidence="8">
    <location>
        <begin position="435"/>
        <end position="583"/>
    </location>
</feature>
<organism evidence="10 11">
    <name type="scientific">Heterodera schachtii</name>
    <name type="common">Sugarbeet cyst nematode worm</name>
    <name type="synonym">Tylenchus schachtii</name>
    <dbReference type="NCBI Taxonomy" id="97005"/>
    <lineage>
        <taxon>Eukaryota</taxon>
        <taxon>Metazoa</taxon>
        <taxon>Ecdysozoa</taxon>
        <taxon>Nematoda</taxon>
        <taxon>Chromadorea</taxon>
        <taxon>Rhabditida</taxon>
        <taxon>Tylenchina</taxon>
        <taxon>Tylenchomorpha</taxon>
        <taxon>Tylenchoidea</taxon>
        <taxon>Heteroderidae</taxon>
        <taxon>Heteroderinae</taxon>
        <taxon>Heterodera</taxon>
    </lineage>
</organism>
<feature type="compositionally biased region" description="Basic and acidic residues" evidence="8">
    <location>
        <begin position="721"/>
        <end position="735"/>
    </location>
</feature>
<accession>A0ABD2KDT8</accession>
<dbReference type="PANTHER" id="PTHR11255:SF80">
    <property type="entry name" value="EYE-SPECIFIC DIACYLGLYCEROL KINASE"/>
    <property type="match status" value="1"/>
</dbReference>
<keyword evidence="4 7" id="KW-0547">Nucleotide-binding</keyword>
<dbReference type="Proteomes" id="UP001620645">
    <property type="component" value="Unassembled WGS sequence"/>
</dbReference>
<feature type="compositionally biased region" description="Basic residues" evidence="8">
    <location>
        <begin position="507"/>
        <end position="522"/>
    </location>
</feature>
<dbReference type="PANTHER" id="PTHR11255">
    <property type="entry name" value="DIACYLGLYCEROL KINASE"/>
    <property type="match status" value="1"/>
</dbReference>
<evidence type="ECO:0000256" key="2">
    <source>
        <dbReference type="ARBA" id="ARBA00009280"/>
    </source>
</evidence>
<dbReference type="Pfam" id="PF00781">
    <property type="entry name" value="DAGK_cat"/>
    <property type="match status" value="1"/>
</dbReference>
<feature type="region of interest" description="Disordered" evidence="8">
    <location>
        <begin position="616"/>
        <end position="646"/>
    </location>
</feature>
<gene>
    <name evidence="10" type="ORF">niasHS_001560</name>
</gene>
<dbReference type="InterPro" id="IPR001206">
    <property type="entry name" value="Diacylglycerol_kinase_cat_dom"/>
</dbReference>
<dbReference type="InterPro" id="IPR037607">
    <property type="entry name" value="DGK"/>
</dbReference>
<reference evidence="10 11" key="1">
    <citation type="submission" date="2024-10" db="EMBL/GenBank/DDBJ databases">
        <authorList>
            <person name="Kim D."/>
        </authorList>
    </citation>
    <scope>NUCLEOTIDE SEQUENCE [LARGE SCALE GENOMIC DNA]</scope>
    <source>
        <strain evidence="10">Taebaek</strain>
    </source>
</reference>
<dbReference type="EMBL" id="JBICCN010000027">
    <property type="protein sequence ID" value="KAL3101100.1"/>
    <property type="molecule type" value="Genomic_DNA"/>
</dbReference>
<dbReference type="Gene3D" id="3.40.50.10330">
    <property type="entry name" value="Probable inorganic polyphosphate/atp-NAD kinase, domain 1"/>
    <property type="match status" value="1"/>
</dbReference>
<dbReference type="GO" id="GO:0005524">
    <property type="term" value="F:ATP binding"/>
    <property type="evidence" value="ECO:0007669"/>
    <property type="project" value="UniProtKB-KW"/>
</dbReference>
<evidence type="ECO:0000313" key="11">
    <source>
        <dbReference type="Proteomes" id="UP001620645"/>
    </source>
</evidence>
<dbReference type="SMART" id="SM00045">
    <property type="entry name" value="DAGKa"/>
    <property type="match status" value="1"/>
</dbReference>
<dbReference type="Pfam" id="PF23578">
    <property type="entry name" value="DGKI"/>
    <property type="match status" value="1"/>
</dbReference>
<feature type="domain" description="DAGKc" evidence="9">
    <location>
        <begin position="1315"/>
        <end position="1453"/>
    </location>
</feature>
<evidence type="ECO:0000259" key="9">
    <source>
        <dbReference type="PROSITE" id="PS50146"/>
    </source>
</evidence>
<feature type="compositionally biased region" description="Polar residues" evidence="8">
    <location>
        <begin position="63"/>
        <end position="73"/>
    </location>
</feature>
<evidence type="ECO:0000256" key="8">
    <source>
        <dbReference type="SAM" id="MobiDB-lite"/>
    </source>
</evidence>
<feature type="region of interest" description="Disordered" evidence="8">
    <location>
        <begin position="233"/>
        <end position="272"/>
    </location>
</feature>
<dbReference type="GO" id="GO:0004143">
    <property type="term" value="F:ATP-dependent diacylglycerol kinase activity"/>
    <property type="evidence" value="ECO:0007669"/>
    <property type="project" value="UniProtKB-EC"/>
</dbReference>
<feature type="region of interest" description="Disordered" evidence="8">
    <location>
        <begin position="1125"/>
        <end position="1153"/>
    </location>
</feature>
<dbReference type="EC" id="2.7.1.107" evidence="7"/>
<feature type="compositionally biased region" description="Polar residues" evidence="8">
    <location>
        <begin position="255"/>
        <end position="264"/>
    </location>
</feature>
<feature type="compositionally biased region" description="Low complexity" evidence="8">
    <location>
        <begin position="1463"/>
        <end position="1477"/>
    </location>
</feature>
<evidence type="ECO:0000256" key="5">
    <source>
        <dbReference type="ARBA" id="ARBA00022777"/>
    </source>
</evidence>
<feature type="compositionally biased region" description="Polar residues" evidence="8">
    <location>
        <begin position="969"/>
        <end position="981"/>
    </location>
</feature>
<feature type="compositionally biased region" description="Polar residues" evidence="8">
    <location>
        <begin position="174"/>
        <end position="194"/>
    </location>
</feature>
<feature type="region of interest" description="Disordered" evidence="8">
    <location>
        <begin position="1"/>
        <end position="127"/>
    </location>
</feature>
<dbReference type="InterPro" id="IPR017438">
    <property type="entry name" value="ATP-NAD_kinase_N"/>
</dbReference>
<feature type="compositionally biased region" description="Polar residues" evidence="8">
    <location>
        <begin position="326"/>
        <end position="343"/>
    </location>
</feature>
<feature type="region of interest" description="Disordered" evidence="8">
    <location>
        <begin position="316"/>
        <end position="353"/>
    </location>
</feature>
<keyword evidence="6 7" id="KW-0067">ATP-binding</keyword>